<dbReference type="PROSITE" id="PS50969">
    <property type="entry name" value="FCP1"/>
    <property type="match status" value="1"/>
</dbReference>
<evidence type="ECO:0000256" key="10">
    <source>
        <dbReference type="ARBA" id="ARBA00023015"/>
    </source>
</evidence>
<dbReference type="GO" id="GO:0046872">
    <property type="term" value="F:metal ion binding"/>
    <property type="evidence" value="ECO:0007669"/>
    <property type="project" value="UniProtKB-KW"/>
</dbReference>
<feature type="region of interest" description="Disordered" evidence="16">
    <location>
        <begin position="492"/>
        <end position="526"/>
    </location>
</feature>
<evidence type="ECO:0000256" key="13">
    <source>
        <dbReference type="ARBA" id="ARBA00047761"/>
    </source>
</evidence>
<feature type="compositionally biased region" description="Low complexity" evidence="16">
    <location>
        <begin position="133"/>
        <end position="142"/>
    </location>
</feature>
<dbReference type="PANTHER" id="PTHR23081:SF2">
    <property type="entry name" value="RNA POLYMERASE II C-TERMINAL DOMAIN PHOSPHATASE-LIKE 3"/>
    <property type="match status" value="1"/>
</dbReference>
<evidence type="ECO:0000256" key="16">
    <source>
        <dbReference type="SAM" id="MobiDB-lite"/>
    </source>
</evidence>
<dbReference type="OMA" id="MRDLYKY"/>
<organism evidence="17 18">
    <name type="scientific">Daucus carota subsp. sativus</name>
    <name type="common">Carrot</name>
    <dbReference type="NCBI Taxonomy" id="79200"/>
    <lineage>
        <taxon>Eukaryota</taxon>
        <taxon>Viridiplantae</taxon>
        <taxon>Streptophyta</taxon>
        <taxon>Embryophyta</taxon>
        <taxon>Tracheophyta</taxon>
        <taxon>Spermatophyta</taxon>
        <taxon>Magnoliopsida</taxon>
        <taxon>eudicotyledons</taxon>
        <taxon>Gunneridae</taxon>
        <taxon>Pentapetalae</taxon>
        <taxon>asterids</taxon>
        <taxon>campanulids</taxon>
        <taxon>Apiales</taxon>
        <taxon>Apiaceae</taxon>
        <taxon>Apioideae</taxon>
        <taxon>Scandiceae</taxon>
        <taxon>Daucinae</taxon>
        <taxon>Daucus</taxon>
        <taxon>Daucus sect. Daucus</taxon>
    </lineage>
</organism>
<reference evidence="17" key="1">
    <citation type="journal article" date="2016" name="Nat. Genet.">
        <title>A high-quality carrot genome assembly provides new insights into carotenoid accumulation and asterid genome evolution.</title>
        <authorList>
            <person name="Iorizzo M."/>
            <person name="Ellison S."/>
            <person name="Senalik D."/>
            <person name="Zeng P."/>
            <person name="Satapoomin P."/>
            <person name="Huang J."/>
            <person name="Bowman M."/>
            <person name="Iovene M."/>
            <person name="Sanseverino W."/>
            <person name="Cavagnaro P."/>
            <person name="Yildiz M."/>
            <person name="Macko-Podgorni A."/>
            <person name="Moranska E."/>
            <person name="Grzebelus E."/>
            <person name="Grzebelus D."/>
            <person name="Ashrafi H."/>
            <person name="Zheng Z."/>
            <person name="Cheng S."/>
            <person name="Spooner D."/>
            <person name="Van Deynze A."/>
            <person name="Simon P."/>
        </authorList>
    </citation>
    <scope>NUCLEOTIDE SEQUENCE</scope>
    <source>
        <tissue evidence="17">Leaf</tissue>
    </source>
</reference>
<evidence type="ECO:0000256" key="15">
    <source>
        <dbReference type="ARBA" id="ARBA00063107"/>
    </source>
</evidence>
<dbReference type="GO" id="GO:0008420">
    <property type="term" value="F:RNA polymerase II CTD heptapeptide repeat phosphatase activity"/>
    <property type="evidence" value="ECO:0007669"/>
    <property type="project" value="InterPro"/>
</dbReference>
<feature type="region of interest" description="Disordered" evidence="16">
    <location>
        <begin position="1"/>
        <end position="64"/>
    </location>
</feature>
<evidence type="ECO:0000256" key="1">
    <source>
        <dbReference type="ARBA" id="ARBA00001936"/>
    </source>
</evidence>
<comment type="subunit">
    <text evidence="15">Interacts with RAP74.</text>
</comment>
<comment type="cofactor">
    <cofactor evidence="1">
        <name>Mn(2+)</name>
        <dbReference type="ChEBI" id="CHEBI:29035"/>
    </cofactor>
</comment>
<comment type="catalytic activity">
    <reaction evidence="14">
        <text>O-phospho-L-threonyl-[protein] + H2O = L-threonyl-[protein] + phosphate</text>
        <dbReference type="Rhea" id="RHEA:47004"/>
        <dbReference type="Rhea" id="RHEA-COMP:11060"/>
        <dbReference type="Rhea" id="RHEA-COMP:11605"/>
        <dbReference type="ChEBI" id="CHEBI:15377"/>
        <dbReference type="ChEBI" id="CHEBI:30013"/>
        <dbReference type="ChEBI" id="CHEBI:43474"/>
        <dbReference type="ChEBI" id="CHEBI:61977"/>
        <dbReference type="EC" id="3.1.3.16"/>
    </reaction>
</comment>
<dbReference type="FunFam" id="3.40.50.10190:FF:000014">
    <property type="entry name" value="RNA polymerase II C-terminal domain phosphatase-like 3"/>
    <property type="match status" value="1"/>
</dbReference>
<dbReference type="KEGG" id="dcr:108196315"/>
<keyword evidence="8" id="KW-0378">Hydrolase</keyword>
<feature type="region of interest" description="Disordered" evidence="16">
    <location>
        <begin position="128"/>
        <end position="155"/>
    </location>
</feature>
<feature type="compositionally biased region" description="Basic and acidic residues" evidence="16">
    <location>
        <begin position="35"/>
        <end position="56"/>
    </location>
</feature>
<evidence type="ECO:0000313" key="17">
    <source>
        <dbReference type="EMBL" id="WOH08850.1"/>
    </source>
</evidence>
<name>A0A161X4Z7_DAUCS</name>
<dbReference type="SMART" id="SM00292">
    <property type="entry name" value="BRCT"/>
    <property type="match status" value="1"/>
</dbReference>
<dbReference type="CDD" id="cd07521">
    <property type="entry name" value="HAD_FCP1-like"/>
    <property type="match status" value="1"/>
</dbReference>
<dbReference type="InterPro" id="IPR036420">
    <property type="entry name" value="BRCT_dom_sf"/>
</dbReference>
<proteinExistence type="predicted"/>
<feature type="region of interest" description="Disordered" evidence="16">
    <location>
        <begin position="778"/>
        <end position="798"/>
    </location>
</feature>
<evidence type="ECO:0000256" key="2">
    <source>
        <dbReference type="ARBA" id="ARBA00001941"/>
    </source>
</evidence>
<dbReference type="Gramene" id="KZM87493">
    <property type="protein sequence ID" value="KZM87493"/>
    <property type="gene ID" value="DCAR_024627"/>
</dbReference>
<dbReference type="SMART" id="SM00577">
    <property type="entry name" value="CPDc"/>
    <property type="match status" value="1"/>
</dbReference>
<keyword evidence="7" id="KW-0479">Metal-binding</keyword>
<dbReference type="SUPFAM" id="SSF52113">
    <property type="entry name" value="BRCT domain"/>
    <property type="match status" value="1"/>
</dbReference>
<evidence type="ECO:0000256" key="14">
    <source>
        <dbReference type="ARBA" id="ARBA00048336"/>
    </source>
</evidence>
<dbReference type="InterPro" id="IPR001357">
    <property type="entry name" value="BRCT_dom"/>
</dbReference>
<dbReference type="Gene3D" id="3.40.50.10190">
    <property type="entry name" value="BRCT domain"/>
    <property type="match status" value="1"/>
</dbReference>
<keyword evidence="12" id="KW-0539">Nucleus</keyword>
<evidence type="ECO:0000256" key="8">
    <source>
        <dbReference type="ARBA" id="ARBA00022801"/>
    </source>
</evidence>
<keyword evidence="11" id="KW-0804">Transcription</keyword>
<evidence type="ECO:0000256" key="9">
    <source>
        <dbReference type="ARBA" id="ARBA00022884"/>
    </source>
</evidence>
<gene>
    <name evidence="17" type="ORF">DCAR_0728301</name>
</gene>
<reference evidence="17" key="2">
    <citation type="submission" date="2022-03" db="EMBL/GenBank/DDBJ databases">
        <title>Draft title - Genomic analysis of global carrot germplasm unveils the trajectory of domestication and the origin of high carotenoid orange carrot.</title>
        <authorList>
            <person name="Iorizzo M."/>
            <person name="Ellison S."/>
            <person name="Senalik D."/>
            <person name="Macko-Podgorni A."/>
            <person name="Grzebelus D."/>
            <person name="Bostan H."/>
            <person name="Rolling W."/>
            <person name="Curaba J."/>
            <person name="Simon P."/>
        </authorList>
    </citation>
    <scope>NUCLEOTIDE SEQUENCE</scope>
    <source>
        <tissue evidence="17">Leaf</tissue>
    </source>
</reference>
<dbReference type="InterPro" id="IPR036412">
    <property type="entry name" value="HAD-like_sf"/>
</dbReference>
<dbReference type="FunFam" id="3.40.50.1000:FF:000098">
    <property type="entry name" value="RNA polymerase II C-terminal domain phosphatase-like 3"/>
    <property type="match status" value="1"/>
</dbReference>
<dbReference type="Pfam" id="PF00533">
    <property type="entry name" value="BRCT"/>
    <property type="match status" value="1"/>
</dbReference>
<dbReference type="PANTHER" id="PTHR23081">
    <property type="entry name" value="RNA POLYMERASE II CTD PHOSPHATASE"/>
    <property type="match status" value="1"/>
</dbReference>
<comment type="cofactor">
    <cofactor evidence="2">
        <name>Co(2+)</name>
        <dbReference type="ChEBI" id="CHEBI:48828"/>
    </cofactor>
</comment>
<keyword evidence="18" id="KW-1185">Reference proteome</keyword>
<dbReference type="GO" id="GO:0009651">
    <property type="term" value="P:response to salt stress"/>
    <property type="evidence" value="ECO:0007669"/>
    <property type="project" value="UniProtKB-ARBA"/>
</dbReference>
<dbReference type="InterPro" id="IPR011947">
    <property type="entry name" value="FCP1_euk"/>
</dbReference>
<evidence type="ECO:0000313" key="18">
    <source>
        <dbReference type="Proteomes" id="UP000077755"/>
    </source>
</evidence>
<dbReference type="GO" id="GO:0005634">
    <property type="term" value="C:nucleus"/>
    <property type="evidence" value="ECO:0007669"/>
    <property type="project" value="UniProtKB-SubCell"/>
</dbReference>
<evidence type="ECO:0000256" key="7">
    <source>
        <dbReference type="ARBA" id="ARBA00022723"/>
    </source>
</evidence>
<evidence type="ECO:0000256" key="4">
    <source>
        <dbReference type="ARBA" id="ARBA00004123"/>
    </source>
</evidence>
<evidence type="ECO:0000256" key="6">
    <source>
        <dbReference type="ARBA" id="ARBA00022491"/>
    </source>
</evidence>
<keyword evidence="6" id="KW-0678">Repressor</keyword>
<protein>
    <recommendedName>
        <fullName evidence="5">protein-serine/threonine phosphatase</fullName>
        <ecNumber evidence="5">3.1.3.16</ecNumber>
    </recommendedName>
</protein>
<comment type="catalytic activity">
    <reaction evidence="13">
        <text>O-phospho-L-seryl-[protein] + H2O = L-seryl-[protein] + phosphate</text>
        <dbReference type="Rhea" id="RHEA:20629"/>
        <dbReference type="Rhea" id="RHEA-COMP:9863"/>
        <dbReference type="Rhea" id="RHEA-COMP:11604"/>
        <dbReference type="ChEBI" id="CHEBI:15377"/>
        <dbReference type="ChEBI" id="CHEBI:29999"/>
        <dbReference type="ChEBI" id="CHEBI:43474"/>
        <dbReference type="ChEBI" id="CHEBI:83421"/>
        <dbReference type="EC" id="3.1.3.16"/>
    </reaction>
</comment>
<dbReference type="InterPro" id="IPR057473">
    <property type="entry name" value="ARM_CPL3"/>
</dbReference>
<evidence type="ECO:0000256" key="5">
    <source>
        <dbReference type="ARBA" id="ARBA00013081"/>
    </source>
</evidence>
<dbReference type="NCBIfam" id="TIGR02250">
    <property type="entry name" value="FCP1_euk"/>
    <property type="match status" value="1"/>
</dbReference>
<feature type="compositionally biased region" description="Acidic residues" evidence="16">
    <location>
        <begin position="503"/>
        <end position="514"/>
    </location>
</feature>
<keyword evidence="10" id="KW-0805">Transcription regulation</keyword>
<feature type="region of interest" description="Disordered" evidence="16">
    <location>
        <begin position="419"/>
        <end position="457"/>
    </location>
</feature>
<sequence>MSEKEEERGGVVSKKVEDIDVEEGEISDSCSVEEISEKDFSKGDADEEKKKKDKEGAAAAAAANPSSRVWTMQDLYKYQNNYHNQTSSNYKISNGYASGLYNIAWAQAVNNKPLDHYLVSSFRNISSDDDDNASNNKNNNNSHASLDRNGTAKEGAKVVIQVDDDDDEMEEGELEEGEIDLDSELEPASLNNDQLVAANNVESALNDDRVNCDAALLEKQLHLISRDLEALALNDGDKSYSEVCSRLQNLLDSLRNLHSDDSVSQKDALIYKAFAVIQSVKQAFLSMSQNLKEQNKDVLSRLFAHITNQKPSIFSSEQMTEIEAIISSLASVMPLSVRVTVTGEEIQFDTIQSVEHRESNVSALNASENSISLKKCVLESMPVDSPYQNDFHMLDMSRTGVASFKSRGAMLPLLDLHKDHDADSLPSPTRETPPLFSSEKAPSYGNGKLRPDWPVPRPVVDTQTPVVQSYGTDALKAFSTYQQKFGRNSFLVTNRLPSPTPSDESDTGDGDTGEEISSSSPLPNVVNASTLAQTINSIPQMDNSRRQGVMNPSNAIPLDRVTNSAVRSLAKSRDPRLRLANSNVTSMDLNRQNIPFPNTGSVVVPPGLVTNARKQKIVQESTLDGPALKRQKYEMSDSRASGFVESLSGYGGWLEDRGTAGLHVTGTACLVDDKGSQPRNIENSLVSSGNVSSTLSGTGMEPQHTPVMGGNATASLNSLLKDIAVNPTLWMNIFQVNKQKNVDPAKVTSQPLGSDSVLGSLPSINTAVSIIPMPEQRSAGVLQAPQTTSSDEFGKLRMKPRDPRRVLQNNVSHKIGNLESGQATSKVSTTQDMVNQNVQKPDQLKSMSTQSTEAPDIAKLFTKNLKNIADIMSVSQTSTSPAAASQIPSSLPVQVHPSLVSSKGVLSHLTGESDLPSEAVTAGPFQSQNKWREVEHLFQGFDDKQKADIQKERTRRLEEQNKMFSARKLCLVLDLDHTLLNSAKFAEIDPVHEEILRKKEAEDREKPHRHLFRFPHMGMWTKLRPGVWNFLEKASKLFEMHLYTMGNKLYATEMAKVLDPKGVLFAGRVISKGDYGDISDGDDRVHKTKDLEGVLGMESAVVIIDDSVRVWPHHKLNLIAVERYIYFPCSRRQFGLSGNSLLEIDHDERPESGTLASSLGVIERIHQNFFSSKSLDEADVRNILAAEQRKILDGCCILFSGVFPLGEANPHMHPLWQMAEQFGAVCTTQMDEHVTHVVALLTGTGKVTWALNTGKFVVNPGWLEASTLLYRRADEQKFAIKP</sequence>
<dbReference type="InterPro" id="IPR004274">
    <property type="entry name" value="FCP1_dom"/>
</dbReference>
<evidence type="ECO:0000256" key="3">
    <source>
        <dbReference type="ARBA" id="ARBA00001946"/>
    </source>
</evidence>
<dbReference type="Proteomes" id="UP000077755">
    <property type="component" value="Chromosome 7"/>
</dbReference>
<dbReference type="Gene3D" id="3.40.50.1000">
    <property type="entry name" value="HAD superfamily/HAD-like"/>
    <property type="match status" value="1"/>
</dbReference>
<keyword evidence="9" id="KW-0694">RNA-binding</keyword>
<dbReference type="CDD" id="cd17729">
    <property type="entry name" value="BRCT_CTDP1"/>
    <property type="match status" value="1"/>
</dbReference>
<dbReference type="EC" id="3.1.3.16" evidence="5"/>
<dbReference type="Pfam" id="PF03031">
    <property type="entry name" value="NIF"/>
    <property type="match status" value="1"/>
</dbReference>
<dbReference type="SUPFAM" id="SSF56784">
    <property type="entry name" value="HAD-like"/>
    <property type="match status" value="1"/>
</dbReference>
<accession>A0A161X4Z7</accession>
<dbReference type="EMBL" id="CP093349">
    <property type="protein sequence ID" value="WOH08850.1"/>
    <property type="molecule type" value="Genomic_DNA"/>
</dbReference>
<dbReference type="InterPro" id="IPR023214">
    <property type="entry name" value="HAD_sf"/>
</dbReference>
<dbReference type="GO" id="GO:0003723">
    <property type="term" value="F:RNA binding"/>
    <property type="evidence" value="ECO:0007669"/>
    <property type="project" value="UniProtKB-KW"/>
</dbReference>
<dbReference type="InterPro" id="IPR039189">
    <property type="entry name" value="Fcp1"/>
</dbReference>
<dbReference type="Pfam" id="PF25505">
    <property type="entry name" value="ARM_CPL3"/>
    <property type="match status" value="1"/>
</dbReference>
<dbReference type="PROSITE" id="PS50172">
    <property type="entry name" value="BRCT"/>
    <property type="match status" value="1"/>
</dbReference>
<comment type="subcellular location">
    <subcellularLocation>
        <location evidence="4">Nucleus</location>
    </subcellularLocation>
</comment>
<evidence type="ECO:0000256" key="12">
    <source>
        <dbReference type="ARBA" id="ARBA00023242"/>
    </source>
</evidence>
<comment type="cofactor">
    <cofactor evidence="3">
        <name>Mg(2+)</name>
        <dbReference type="ChEBI" id="CHEBI:18420"/>
    </cofactor>
</comment>
<evidence type="ECO:0000256" key="11">
    <source>
        <dbReference type="ARBA" id="ARBA00023163"/>
    </source>
</evidence>
<dbReference type="OrthoDB" id="10249888at2759"/>
<feature type="compositionally biased region" description="Basic and acidic residues" evidence="16">
    <location>
        <begin position="1"/>
        <end position="18"/>
    </location>
</feature>